<proteinExistence type="predicted"/>
<gene>
    <name evidence="2" type="ORF">BAUR920_03259</name>
</gene>
<sequence length="391" mass="43213">MADDGRRGRISDTERLKVYLRSGGRCALCGKYLLEGTVTRRPMRLGELAHIVGAKQTSGSPRGLDPLPKDKREKAENLMLICRDEHTELDRKGTLDVITVEKLRTIKQDHEAWIYRMTGLDRNRGTAVLRMLGKIRGNTVELARPTASSAILESDDRFPDFPLSHDLHGIEIDLQRLPGEGTDEYWKTGMAAIDEVIEHKLKDAVADGTVQHVSVFAFARLPLLVYLGSRLDDTYRVKLYQRHRSTDAWTWPNTDAPTPQFEVTSERANDAPASSPAVLILNVSGTVHPDELPEDLRGLNRHVLAPVGGTQAGVDVINSPEAVAAFRHAVRSLLSDLEVSDKNMPVLHVVGALPLAAAVALGQARDPHVHPTFAIYWRTDDGAYKQALDLA</sequence>
<dbReference type="NCBIfam" id="NF033611">
    <property type="entry name" value="SAVED"/>
    <property type="match status" value="1"/>
</dbReference>
<evidence type="ECO:0000313" key="2">
    <source>
        <dbReference type="EMBL" id="SMX99760.1"/>
    </source>
</evidence>
<dbReference type="AlphaFoldDB" id="A0A2H1KJ03"/>
<dbReference type="EMBL" id="FXZG01000026">
    <property type="protein sequence ID" value="SMX99760.1"/>
    <property type="molecule type" value="Genomic_DNA"/>
</dbReference>
<name>A0A2H1KJ03_BREAU</name>
<feature type="domain" description="SMODS-associated and fused to various effectors" evidence="1">
    <location>
        <begin position="197"/>
        <end position="390"/>
    </location>
</feature>
<evidence type="ECO:0000313" key="3">
    <source>
        <dbReference type="Proteomes" id="UP000234289"/>
    </source>
</evidence>
<dbReference type="Pfam" id="PF18145">
    <property type="entry name" value="SAVED"/>
    <property type="match status" value="1"/>
</dbReference>
<evidence type="ECO:0000259" key="1">
    <source>
        <dbReference type="Pfam" id="PF18145"/>
    </source>
</evidence>
<organism evidence="2 3">
    <name type="scientific">Brevibacterium aurantiacum</name>
    <dbReference type="NCBI Taxonomy" id="273384"/>
    <lineage>
        <taxon>Bacteria</taxon>
        <taxon>Bacillati</taxon>
        <taxon>Actinomycetota</taxon>
        <taxon>Actinomycetes</taxon>
        <taxon>Micrococcales</taxon>
        <taxon>Brevibacteriaceae</taxon>
        <taxon>Brevibacterium</taxon>
    </lineage>
</organism>
<protein>
    <recommendedName>
        <fullName evidence="1">SMODS-associated and fused to various effectors domain-containing protein</fullName>
    </recommendedName>
</protein>
<dbReference type="InterPro" id="IPR040836">
    <property type="entry name" value="SAVED"/>
</dbReference>
<dbReference type="RefSeq" id="WP_101639492.1">
    <property type="nucleotide sequence ID" value="NZ_FXZG01000026.1"/>
</dbReference>
<dbReference type="Proteomes" id="UP000234289">
    <property type="component" value="Unassembled WGS sequence"/>
</dbReference>
<reference evidence="3" key="1">
    <citation type="submission" date="2017-03" db="EMBL/GenBank/DDBJ databases">
        <authorList>
            <person name="Monnet C."/>
        </authorList>
    </citation>
    <scope>NUCLEOTIDE SEQUENCE [LARGE SCALE GENOMIC DNA]</scope>
    <source>
        <strain evidence="3">CNRZ 920</strain>
    </source>
</reference>
<accession>A0A2H1KJ03</accession>